<feature type="transmembrane region" description="Helical" evidence="1">
    <location>
        <begin position="18"/>
        <end position="39"/>
    </location>
</feature>
<gene>
    <name evidence="2" type="ORF">SAMN04488042_103286</name>
</gene>
<dbReference type="RefSeq" id="WP_165610055.1">
    <property type="nucleotide sequence ID" value="NZ_FOTQ01000003.1"/>
</dbReference>
<keyword evidence="3" id="KW-1185">Reference proteome</keyword>
<keyword evidence="1" id="KW-0472">Membrane</keyword>
<protein>
    <submittedName>
        <fullName evidence="2">Uncharacterized protein</fullName>
    </submittedName>
</protein>
<dbReference type="EMBL" id="FOTQ01000003">
    <property type="protein sequence ID" value="SFM07657.1"/>
    <property type="molecule type" value="Genomic_DNA"/>
</dbReference>
<evidence type="ECO:0000256" key="1">
    <source>
        <dbReference type="SAM" id="Phobius"/>
    </source>
</evidence>
<evidence type="ECO:0000313" key="2">
    <source>
        <dbReference type="EMBL" id="SFM07657.1"/>
    </source>
</evidence>
<dbReference type="AlphaFoldDB" id="A0A1I4MX42"/>
<reference evidence="2 3" key="1">
    <citation type="submission" date="2016-10" db="EMBL/GenBank/DDBJ databases">
        <authorList>
            <person name="de Groot N.N."/>
        </authorList>
    </citation>
    <scope>NUCLEOTIDE SEQUENCE [LARGE SCALE GENOMIC DNA]</scope>
    <source>
        <strain evidence="2 3">DSM 15283</strain>
    </source>
</reference>
<feature type="transmembrane region" description="Helical" evidence="1">
    <location>
        <begin position="77"/>
        <end position="95"/>
    </location>
</feature>
<dbReference type="Proteomes" id="UP000199144">
    <property type="component" value="Unassembled WGS sequence"/>
</dbReference>
<organism evidence="2 3">
    <name type="scientific">Shimia aestuarii</name>
    <dbReference type="NCBI Taxonomy" id="254406"/>
    <lineage>
        <taxon>Bacteria</taxon>
        <taxon>Pseudomonadati</taxon>
        <taxon>Pseudomonadota</taxon>
        <taxon>Alphaproteobacteria</taxon>
        <taxon>Rhodobacterales</taxon>
        <taxon>Roseobacteraceae</taxon>
    </lineage>
</organism>
<sequence length="100" mass="11749">MLLASIAPFALLARWHEAFGILGVCGLLTGLFYGWIWLLERRAIRLLQERYGHLDIYPKDHLPRGWHSIVKDFEMHVLLSIWVVGTLLFFVKFISDLDRR</sequence>
<evidence type="ECO:0000313" key="3">
    <source>
        <dbReference type="Proteomes" id="UP000199144"/>
    </source>
</evidence>
<keyword evidence="1" id="KW-0812">Transmembrane</keyword>
<accession>A0A1I4MX42</accession>
<keyword evidence="1" id="KW-1133">Transmembrane helix</keyword>
<proteinExistence type="predicted"/>
<name>A0A1I4MX42_9RHOB</name>